<evidence type="ECO:0000256" key="7">
    <source>
        <dbReference type="HAMAP-Rule" id="MF_00001"/>
    </source>
</evidence>
<dbReference type="GO" id="GO:0044205">
    <property type="term" value="P:'de novo' UMP biosynthetic process"/>
    <property type="evidence" value="ECO:0007669"/>
    <property type="project" value="UniProtKB-UniRule"/>
</dbReference>
<comment type="caution">
    <text evidence="10">The sequence shown here is derived from an EMBL/GenBank/DDBJ whole genome shotgun (WGS) entry which is preliminary data.</text>
</comment>
<feature type="binding site" evidence="7">
    <location>
        <position position="129"/>
    </location>
    <ligand>
        <name>carbamoyl phosphate</name>
        <dbReference type="ChEBI" id="CHEBI:58228"/>
    </ligand>
</feature>
<feature type="domain" description="Aspartate/ornithine carbamoyltransferase carbamoyl-P binding" evidence="9">
    <location>
        <begin position="2"/>
        <end position="139"/>
    </location>
</feature>
<dbReference type="HAMAP" id="MF_00001">
    <property type="entry name" value="Asp_carb_tr"/>
    <property type="match status" value="1"/>
</dbReference>
<dbReference type="GO" id="GO:0006207">
    <property type="term" value="P:'de novo' pyrimidine nucleobase biosynthetic process"/>
    <property type="evidence" value="ECO:0007669"/>
    <property type="project" value="InterPro"/>
</dbReference>
<gene>
    <name evidence="7" type="primary">pyrB</name>
    <name evidence="10" type="ORF">H9895_02440</name>
</gene>
<evidence type="ECO:0000259" key="9">
    <source>
        <dbReference type="Pfam" id="PF02729"/>
    </source>
</evidence>
<feature type="binding site" evidence="7">
    <location>
        <position position="249"/>
    </location>
    <ligand>
        <name>carbamoyl phosphate</name>
        <dbReference type="ChEBI" id="CHEBI:58228"/>
    </ligand>
</feature>
<evidence type="ECO:0000256" key="6">
    <source>
        <dbReference type="ARBA" id="ARBA00048859"/>
    </source>
</evidence>
<dbReference type="SUPFAM" id="SSF53671">
    <property type="entry name" value="Aspartate/ornithine carbamoyltransferase"/>
    <property type="match status" value="1"/>
</dbReference>
<feature type="binding site" evidence="7">
    <location>
        <position position="159"/>
    </location>
    <ligand>
        <name>L-aspartate</name>
        <dbReference type="ChEBI" id="CHEBI:29991"/>
    </ligand>
</feature>
<reference evidence="10" key="1">
    <citation type="journal article" date="2021" name="PeerJ">
        <title>Extensive microbial diversity within the chicken gut microbiome revealed by metagenomics and culture.</title>
        <authorList>
            <person name="Gilroy R."/>
            <person name="Ravi A."/>
            <person name="Getino M."/>
            <person name="Pursley I."/>
            <person name="Horton D.L."/>
            <person name="Alikhan N.F."/>
            <person name="Baker D."/>
            <person name="Gharbi K."/>
            <person name="Hall N."/>
            <person name="Watson M."/>
            <person name="Adriaenssens E.M."/>
            <person name="Foster-Nyarko E."/>
            <person name="Jarju S."/>
            <person name="Secka A."/>
            <person name="Antonio M."/>
            <person name="Oren A."/>
            <person name="Chaudhuri R.R."/>
            <person name="La Ragione R."/>
            <person name="Hildebrand F."/>
            <person name="Pallen M.J."/>
        </authorList>
    </citation>
    <scope>NUCLEOTIDE SEQUENCE</scope>
    <source>
        <strain evidence="10">CHK169-2315</strain>
    </source>
</reference>
<dbReference type="PRINTS" id="PR00101">
    <property type="entry name" value="ATCASE"/>
</dbReference>
<dbReference type="AlphaFoldDB" id="A0A9D1PL22"/>
<dbReference type="EC" id="2.1.3.2" evidence="7"/>
<feature type="binding site" evidence="7">
    <location>
        <position position="250"/>
    </location>
    <ligand>
        <name>carbamoyl phosphate</name>
        <dbReference type="ChEBI" id="CHEBI:58228"/>
    </ligand>
</feature>
<organism evidence="10 11">
    <name type="scientific">Candidatus Pseudogracilibacillus intestinigallinarum</name>
    <dbReference type="NCBI Taxonomy" id="2838742"/>
    <lineage>
        <taxon>Bacteria</taxon>
        <taxon>Bacillati</taxon>
        <taxon>Bacillota</taxon>
        <taxon>Bacilli</taxon>
        <taxon>Bacillales</taxon>
        <taxon>Bacillaceae</taxon>
        <taxon>Pseudogracilibacillus</taxon>
    </lineage>
</organism>
<evidence type="ECO:0000256" key="2">
    <source>
        <dbReference type="ARBA" id="ARBA00008896"/>
    </source>
</evidence>
<dbReference type="PANTHER" id="PTHR45753:SF6">
    <property type="entry name" value="ASPARTATE CARBAMOYLTRANSFERASE"/>
    <property type="match status" value="1"/>
</dbReference>
<dbReference type="PROSITE" id="PS00097">
    <property type="entry name" value="CARBAMOYLTRANSFERASE"/>
    <property type="match status" value="1"/>
</dbReference>
<evidence type="ECO:0000256" key="3">
    <source>
        <dbReference type="ARBA" id="ARBA00022679"/>
    </source>
</evidence>
<keyword evidence="4 7" id="KW-0665">Pyrimidine biosynthesis</keyword>
<dbReference type="Gene3D" id="3.40.50.1370">
    <property type="entry name" value="Aspartate/ornithine carbamoyltransferase"/>
    <property type="match status" value="2"/>
</dbReference>
<dbReference type="InterPro" id="IPR036901">
    <property type="entry name" value="Asp/Orn_carbamoylTrfase_sf"/>
</dbReference>
<evidence type="ECO:0000256" key="4">
    <source>
        <dbReference type="ARBA" id="ARBA00022975"/>
    </source>
</evidence>
<sequence length="318" mass="36289">MKHFLSVEHMTKEEIIALLDMAEKYRQDEYELTKQVFSANLFFEPSTRTKMSFIVAERRLGIEALEFNTENSSMKKGETLYDTAKTFEAIGADVLVIRHESDDWADELKDRMNVPIVNAGAGKKDHPTQSLLDAITIYQEFGSFDGLNIVIAGDIKHSRVARSNAQMLTKLGANVYFTGAPDFMDDSLAYPYVTMDEAIEMSDVLMLLRIQHERHDQFSSSTVNYNEHYGLTIEREKKMKEHAIVLHPGPVNRGVEIDTTLVECDRSRIFKQMSNGVYVRMAVLTTQLLKWGIIHEHDIKKRNSTFGGQPVTKMRSVN</sequence>
<evidence type="ECO:0000256" key="5">
    <source>
        <dbReference type="ARBA" id="ARBA00043884"/>
    </source>
</evidence>
<dbReference type="NCBIfam" id="NF002032">
    <property type="entry name" value="PRK00856.1"/>
    <property type="match status" value="1"/>
</dbReference>
<feature type="binding site" evidence="7">
    <location>
        <position position="98"/>
    </location>
    <ligand>
        <name>carbamoyl phosphate</name>
        <dbReference type="ChEBI" id="CHEBI:58228"/>
    </ligand>
</feature>
<evidence type="ECO:0000313" key="10">
    <source>
        <dbReference type="EMBL" id="HIV73922.1"/>
    </source>
</evidence>
<accession>A0A9D1PL22</accession>
<dbReference type="GO" id="GO:0006520">
    <property type="term" value="P:amino acid metabolic process"/>
    <property type="evidence" value="ECO:0007669"/>
    <property type="project" value="InterPro"/>
</dbReference>
<name>A0A9D1PL22_9BACI</name>
<reference evidence="10" key="2">
    <citation type="submission" date="2021-04" db="EMBL/GenBank/DDBJ databases">
        <authorList>
            <person name="Gilroy R."/>
        </authorList>
    </citation>
    <scope>NUCLEOTIDE SEQUENCE</scope>
    <source>
        <strain evidence="10">CHK169-2315</strain>
    </source>
</reference>
<dbReference type="PRINTS" id="PR00100">
    <property type="entry name" value="AOTCASE"/>
</dbReference>
<feature type="binding site" evidence="7">
    <location>
        <position position="76"/>
    </location>
    <ligand>
        <name>L-aspartate</name>
        <dbReference type="ChEBI" id="CHEBI:29991"/>
    </ligand>
</feature>
<dbReference type="GO" id="GO:0004070">
    <property type="term" value="F:aspartate carbamoyltransferase activity"/>
    <property type="evidence" value="ECO:0007669"/>
    <property type="project" value="UniProtKB-UniRule"/>
</dbReference>
<dbReference type="PANTHER" id="PTHR45753">
    <property type="entry name" value="ORNITHINE CARBAMOYLTRANSFERASE, MITOCHONDRIAL"/>
    <property type="match status" value="1"/>
</dbReference>
<feature type="binding site" evidence="7">
    <location>
        <position position="48"/>
    </location>
    <ligand>
        <name>carbamoyl phosphate</name>
        <dbReference type="ChEBI" id="CHEBI:58228"/>
    </ligand>
</feature>
<dbReference type="Pfam" id="PF00185">
    <property type="entry name" value="OTCace"/>
    <property type="match status" value="1"/>
</dbReference>
<feature type="binding site" evidence="7">
    <location>
        <position position="126"/>
    </location>
    <ligand>
        <name>carbamoyl phosphate</name>
        <dbReference type="ChEBI" id="CHEBI:58228"/>
    </ligand>
</feature>
<feature type="domain" description="Aspartate/ornithine carbamoyltransferase Asp/Orn-binding" evidence="8">
    <location>
        <begin position="145"/>
        <end position="285"/>
    </location>
</feature>
<feature type="binding site" evidence="7">
    <location>
        <position position="49"/>
    </location>
    <ligand>
        <name>carbamoyl phosphate</name>
        <dbReference type="ChEBI" id="CHEBI:58228"/>
    </ligand>
</feature>
<comment type="function">
    <text evidence="5 7">Catalyzes the condensation of carbamoyl phosphate and aspartate to form carbamoyl aspartate and inorganic phosphate, the committed step in the de novo pyrimidine nucleotide biosynthesis pathway.</text>
</comment>
<comment type="pathway">
    <text evidence="1 7">Pyrimidine metabolism; UMP biosynthesis via de novo pathway; (S)-dihydroorotate from bicarbonate: step 2/3.</text>
</comment>
<dbReference type="NCBIfam" id="TIGR00670">
    <property type="entry name" value="asp_carb_tr"/>
    <property type="match status" value="1"/>
</dbReference>
<dbReference type="InterPro" id="IPR002082">
    <property type="entry name" value="Asp_carbamoyltransf"/>
</dbReference>
<evidence type="ECO:0000256" key="1">
    <source>
        <dbReference type="ARBA" id="ARBA00004852"/>
    </source>
</evidence>
<dbReference type="GO" id="GO:0016597">
    <property type="term" value="F:amino acid binding"/>
    <property type="evidence" value="ECO:0007669"/>
    <property type="project" value="InterPro"/>
</dbReference>
<evidence type="ECO:0000313" key="11">
    <source>
        <dbReference type="Proteomes" id="UP000823937"/>
    </source>
</evidence>
<dbReference type="InterPro" id="IPR006131">
    <property type="entry name" value="Asp_carbamoyltransf_Asp/Orn-bd"/>
</dbReference>
<dbReference type="InterPro" id="IPR006132">
    <property type="entry name" value="Asp/Orn_carbamoyltranf_P-bd"/>
</dbReference>
<comment type="subunit">
    <text evidence="7">Heterododecamer (2C3:3R2) of six catalytic PyrB chains organized as two trimers (C3), and six regulatory PyrI chains organized as three dimers (R2).</text>
</comment>
<evidence type="ECO:0000259" key="8">
    <source>
        <dbReference type="Pfam" id="PF00185"/>
    </source>
</evidence>
<keyword evidence="3 7" id="KW-0808">Transferase</keyword>
<dbReference type="GO" id="GO:0005829">
    <property type="term" value="C:cytosol"/>
    <property type="evidence" value="ECO:0007669"/>
    <property type="project" value="TreeGrafter"/>
</dbReference>
<dbReference type="EMBL" id="DXHX01000034">
    <property type="protein sequence ID" value="HIV73922.1"/>
    <property type="molecule type" value="Genomic_DNA"/>
</dbReference>
<comment type="catalytic activity">
    <reaction evidence="6 7">
        <text>carbamoyl phosphate + L-aspartate = N-carbamoyl-L-aspartate + phosphate + H(+)</text>
        <dbReference type="Rhea" id="RHEA:20013"/>
        <dbReference type="ChEBI" id="CHEBI:15378"/>
        <dbReference type="ChEBI" id="CHEBI:29991"/>
        <dbReference type="ChEBI" id="CHEBI:32814"/>
        <dbReference type="ChEBI" id="CHEBI:43474"/>
        <dbReference type="ChEBI" id="CHEBI:58228"/>
        <dbReference type="EC" id="2.1.3.2"/>
    </reaction>
</comment>
<feature type="binding site" evidence="7">
    <location>
        <position position="209"/>
    </location>
    <ligand>
        <name>L-aspartate</name>
        <dbReference type="ChEBI" id="CHEBI:29991"/>
    </ligand>
</feature>
<dbReference type="Proteomes" id="UP000823937">
    <property type="component" value="Unassembled WGS sequence"/>
</dbReference>
<dbReference type="Pfam" id="PF02729">
    <property type="entry name" value="OTCace_N"/>
    <property type="match status" value="1"/>
</dbReference>
<proteinExistence type="inferred from homology"/>
<dbReference type="FunFam" id="3.40.50.1370:FF:000011">
    <property type="entry name" value="Aspartate carbamoyltransferase"/>
    <property type="match status" value="1"/>
</dbReference>
<dbReference type="InterPro" id="IPR006130">
    <property type="entry name" value="Asp/Orn_carbamoylTrfase"/>
</dbReference>
<comment type="similarity">
    <text evidence="2 7">Belongs to the aspartate/ornithine carbamoyltransferase superfamily. ATCase family.</text>
</comment>
<protein>
    <recommendedName>
        <fullName evidence="7">Aspartate carbamoyltransferase</fullName>
        <ecNumber evidence="7">2.1.3.2</ecNumber>
    </recommendedName>
    <alternativeName>
        <fullName evidence="7">Aspartate transcarbamylase</fullName>
        <shortName evidence="7">ATCase</shortName>
    </alternativeName>
</protein>